<dbReference type="PROSITE" id="PS51770">
    <property type="entry name" value="HOTDOG_ACOT"/>
    <property type="match status" value="1"/>
</dbReference>
<dbReference type="PANTHER" id="PTHR11049:SF5">
    <property type="entry name" value="ACYL-COA THIOESTER HYDROLASE YCIA"/>
    <property type="match status" value="1"/>
</dbReference>
<dbReference type="SUPFAM" id="SSF54637">
    <property type="entry name" value="Thioesterase/thiol ester dehydrase-isomerase"/>
    <property type="match status" value="1"/>
</dbReference>
<sequence>MSLVEQPQGTLTLQTLSMPADTNPLGDIFGGWLLSQMDIAGAVLALEVAQGRVTTVAVSGMKFLHPVPVGSLVSCYALLRGIGRTSIKVGIEVWIKDFKTHQRIKVTEGEFVYVAIDDEGRKRPVTTKI</sequence>
<name>A0ABQ3B9M7_9GAMM</name>
<gene>
    <name evidence="5" type="primary">yciA</name>
    <name evidence="5" type="ORF">GCM10011613_34040</name>
</gene>
<dbReference type="CDD" id="cd03442">
    <property type="entry name" value="BFIT_BACH"/>
    <property type="match status" value="1"/>
</dbReference>
<dbReference type="InterPro" id="IPR033120">
    <property type="entry name" value="HOTDOG_ACOT"/>
</dbReference>
<evidence type="ECO:0000259" key="4">
    <source>
        <dbReference type="PROSITE" id="PS51770"/>
    </source>
</evidence>
<accession>A0ABQ3B9M7</accession>
<evidence type="ECO:0000256" key="2">
    <source>
        <dbReference type="ARBA" id="ARBA00022801"/>
    </source>
</evidence>
<dbReference type="GO" id="GO:0016787">
    <property type="term" value="F:hydrolase activity"/>
    <property type="evidence" value="ECO:0007669"/>
    <property type="project" value="UniProtKB-KW"/>
</dbReference>
<protein>
    <submittedName>
        <fullName evidence="5">Acyl-CoA thioester hydrolase YciA</fullName>
    </submittedName>
</protein>
<comment type="similarity">
    <text evidence="1">Belongs to the acyl coenzyme A hydrolase family.</text>
</comment>
<dbReference type="Pfam" id="PF03061">
    <property type="entry name" value="4HBT"/>
    <property type="match status" value="1"/>
</dbReference>
<dbReference type="EMBL" id="BMYZ01000004">
    <property type="protein sequence ID" value="GGY86169.1"/>
    <property type="molecule type" value="Genomic_DNA"/>
</dbReference>
<comment type="caution">
    <text evidence="5">The sequence shown here is derived from an EMBL/GenBank/DDBJ whole genome shotgun (WGS) entry which is preliminary data.</text>
</comment>
<dbReference type="InterPro" id="IPR006683">
    <property type="entry name" value="Thioestr_dom"/>
</dbReference>
<reference evidence="6" key="1">
    <citation type="journal article" date="2019" name="Int. J. Syst. Evol. Microbiol.">
        <title>The Global Catalogue of Microorganisms (GCM) 10K type strain sequencing project: providing services to taxonomists for standard genome sequencing and annotation.</title>
        <authorList>
            <consortium name="The Broad Institute Genomics Platform"/>
            <consortium name="The Broad Institute Genome Sequencing Center for Infectious Disease"/>
            <person name="Wu L."/>
            <person name="Ma J."/>
        </authorList>
    </citation>
    <scope>NUCLEOTIDE SEQUENCE [LARGE SCALE GENOMIC DNA]</scope>
    <source>
        <strain evidence="6">KCTC 32239</strain>
    </source>
</reference>
<keyword evidence="6" id="KW-1185">Reference proteome</keyword>
<dbReference type="Proteomes" id="UP000619761">
    <property type="component" value="Unassembled WGS sequence"/>
</dbReference>
<dbReference type="PANTHER" id="PTHR11049">
    <property type="entry name" value="ACYL COENZYME A THIOESTER HYDROLASE"/>
    <property type="match status" value="1"/>
</dbReference>
<dbReference type="Gene3D" id="3.10.129.10">
    <property type="entry name" value="Hotdog Thioesterase"/>
    <property type="match status" value="1"/>
</dbReference>
<feature type="domain" description="HotDog ACOT-type" evidence="4">
    <location>
        <begin position="7"/>
        <end position="119"/>
    </location>
</feature>
<evidence type="ECO:0000256" key="1">
    <source>
        <dbReference type="ARBA" id="ARBA00010458"/>
    </source>
</evidence>
<evidence type="ECO:0000256" key="3">
    <source>
        <dbReference type="PROSITE-ProRule" id="PRU01106"/>
    </source>
</evidence>
<proteinExistence type="inferred from homology"/>
<dbReference type="RefSeq" id="WP_189420817.1">
    <property type="nucleotide sequence ID" value="NZ_BMYZ01000004.1"/>
</dbReference>
<evidence type="ECO:0000313" key="5">
    <source>
        <dbReference type="EMBL" id="GGY86169.1"/>
    </source>
</evidence>
<dbReference type="InterPro" id="IPR029069">
    <property type="entry name" value="HotDog_dom_sf"/>
</dbReference>
<dbReference type="InterPro" id="IPR040170">
    <property type="entry name" value="Cytosol_ACT"/>
</dbReference>
<evidence type="ECO:0000313" key="6">
    <source>
        <dbReference type="Proteomes" id="UP000619761"/>
    </source>
</evidence>
<organism evidence="5 6">
    <name type="scientific">Cellvibrio zantedeschiae</name>
    <dbReference type="NCBI Taxonomy" id="1237077"/>
    <lineage>
        <taxon>Bacteria</taxon>
        <taxon>Pseudomonadati</taxon>
        <taxon>Pseudomonadota</taxon>
        <taxon>Gammaproteobacteria</taxon>
        <taxon>Cellvibrionales</taxon>
        <taxon>Cellvibrionaceae</taxon>
        <taxon>Cellvibrio</taxon>
    </lineage>
</organism>
<keyword evidence="2 3" id="KW-0378">Hydrolase</keyword>